<accession>A0A5B7HSW9</accession>
<keyword evidence="2" id="KW-1185">Reference proteome</keyword>
<proteinExistence type="predicted"/>
<gene>
    <name evidence="1" type="ORF">E2C01_069940</name>
</gene>
<sequence>MRGKIASQPVHGRCCPRPPRQGFPAWRPPPAGCHTAPFHFRYVRKINNGHLPPLLPAGQGCDVIKWAALAQASSAACLTAVFS</sequence>
<evidence type="ECO:0000313" key="1">
    <source>
        <dbReference type="EMBL" id="MPC75550.1"/>
    </source>
</evidence>
<dbReference type="AlphaFoldDB" id="A0A5B7HSW9"/>
<reference evidence="1 2" key="1">
    <citation type="submission" date="2019-05" db="EMBL/GenBank/DDBJ databases">
        <title>Another draft genome of Portunus trituberculatus and its Hox gene families provides insights of decapod evolution.</title>
        <authorList>
            <person name="Jeong J.-H."/>
            <person name="Song I."/>
            <person name="Kim S."/>
            <person name="Choi T."/>
            <person name="Kim D."/>
            <person name="Ryu S."/>
            <person name="Kim W."/>
        </authorList>
    </citation>
    <scope>NUCLEOTIDE SEQUENCE [LARGE SCALE GENOMIC DNA]</scope>
    <source>
        <tissue evidence="1">Muscle</tissue>
    </source>
</reference>
<organism evidence="1 2">
    <name type="scientific">Portunus trituberculatus</name>
    <name type="common">Swimming crab</name>
    <name type="synonym">Neptunus trituberculatus</name>
    <dbReference type="NCBI Taxonomy" id="210409"/>
    <lineage>
        <taxon>Eukaryota</taxon>
        <taxon>Metazoa</taxon>
        <taxon>Ecdysozoa</taxon>
        <taxon>Arthropoda</taxon>
        <taxon>Crustacea</taxon>
        <taxon>Multicrustacea</taxon>
        <taxon>Malacostraca</taxon>
        <taxon>Eumalacostraca</taxon>
        <taxon>Eucarida</taxon>
        <taxon>Decapoda</taxon>
        <taxon>Pleocyemata</taxon>
        <taxon>Brachyura</taxon>
        <taxon>Eubrachyura</taxon>
        <taxon>Portunoidea</taxon>
        <taxon>Portunidae</taxon>
        <taxon>Portuninae</taxon>
        <taxon>Portunus</taxon>
    </lineage>
</organism>
<dbReference type="Proteomes" id="UP000324222">
    <property type="component" value="Unassembled WGS sequence"/>
</dbReference>
<evidence type="ECO:0000313" key="2">
    <source>
        <dbReference type="Proteomes" id="UP000324222"/>
    </source>
</evidence>
<name>A0A5B7HSW9_PORTR</name>
<comment type="caution">
    <text evidence="1">The sequence shown here is derived from an EMBL/GenBank/DDBJ whole genome shotgun (WGS) entry which is preliminary data.</text>
</comment>
<dbReference type="EMBL" id="VSRR010041382">
    <property type="protein sequence ID" value="MPC75550.1"/>
    <property type="molecule type" value="Genomic_DNA"/>
</dbReference>
<protein>
    <submittedName>
        <fullName evidence="1">Uncharacterized protein</fullName>
    </submittedName>
</protein>